<accession>A0AA41QTW1</accession>
<dbReference type="RefSeq" id="WP_134535716.1">
    <property type="nucleotide sequence ID" value="NZ_JALGAR010000001.1"/>
</dbReference>
<dbReference type="Gene3D" id="1.10.10.60">
    <property type="entry name" value="Homeodomain-like"/>
    <property type="match status" value="2"/>
</dbReference>
<evidence type="ECO:0000313" key="6">
    <source>
        <dbReference type="Proteomes" id="UP001165341"/>
    </source>
</evidence>
<dbReference type="Gene3D" id="2.60.120.280">
    <property type="entry name" value="Regulatory protein AraC"/>
    <property type="match status" value="1"/>
</dbReference>
<proteinExistence type="predicted"/>
<evidence type="ECO:0000256" key="1">
    <source>
        <dbReference type="ARBA" id="ARBA00023015"/>
    </source>
</evidence>
<comment type="caution">
    <text evidence="5">The sequence shown here is derived from an EMBL/GenBank/DDBJ whole genome shotgun (WGS) entry which is preliminary data.</text>
</comment>
<gene>
    <name evidence="5" type="ORF">MQH31_03670</name>
</gene>
<name>A0AA41QTW1_9MICO</name>
<dbReference type="InterPro" id="IPR020449">
    <property type="entry name" value="Tscrpt_reg_AraC-type_HTH"/>
</dbReference>
<dbReference type="PANTHER" id="PTHR46796">
    <property type="entry name" value="HTH-TYPE TRANSCRIPTIONAL ACTIVATOR RHAS-RELATED"/>
    <property type="match status" value="1"/>
</dbReference>
<evidence type="ECO:0000256" key="3">
    <source>
        <dbReference type="ARBA" id="ARBA00023163"/>
    </source>
</evidence>
<dbReference type="Pfam" id="PF12833">
    <property type="entry name" value="HTH_18"/>
    <property type="match status" value="1"/>
</dbReference>
<dbReference type="InterPro" id="IPR050204">
    <property type="entry name" value="AraC_XylS_family_regulators"/>
</dbReference>
<dbReference type="PANTHER" id="PTHR46796:SF7">
    <property type="entry name" value="ARAC FAMILY TRANSCRIPTIONAL REGULATOR"/>
    <property type="match status" value="1"/>
</dbReference>
<dbReference type="SUPFAM" id="SSF51215">
    <property type="entry name" value="Regulatory protein AraC"/>
    <property type="match status" value="1"/>
</dbReference>
<dbReference type="InterPro" id="IPR018060">
    <property type="entry name" value="HTH_AraC"/>
</dbReference>
<dbReference type="GO" id="GO:0003700">
    <property type="term" value="F:DNA-binding transcription factor activity"/>
    <property type="evidence" value="ECO:0007669"/>
    <property type="project" value="InterPro"/>
</dbReference>
<organism evidence="5 6">
    <name type="scientific">Cryobacterium zhongshanensis</name>
    <dbReference type="NCBI Taxonomy" id="2928153"/>
    <lineage>
        <taxon>Bacteria</taxon>
        <taxon>Bacillati</taxon>
        <taxon>Actinomycetota</taxon>
        <taxon>Actinomycetes</taxon>
        <taxon>Micrococcales</taxon>
        <taxon>Microbacteriaceae</taxon>
        <taxon>Cryobacterium</taxon>
    </lineage>
</organism>
<dbReference type="Proteomes" id="UP001165341">
    <property type="component" value="Unassembled WGS sequence"/>
</dbReference>
<dbReference type="SUPFAM" id="SSF46689">
    <property type="entry name" value="Homeodomain-like"/>
    <property type="match status" value="2"/>
</dbReference>
<evidence type="ECO:0000259" key="4">
    <source>
        <dbReference type="PROSITE" id="PS01124"/>
    </source>
</evidence>
<dbReference type="InterPro" id="IPR003313">
    <property type="entry name" value="AraC-bd"/>
</dbReference>
<dbReference type="InterPro" id="IPR009057">
    <property type="entry name" value="Homeodomain-like_sf"/>
</dbReference>
<dbReference type="CDD" id="cd06986">
    <property type="entry name" value="cupin_MmsR-like_N"/>
    <property type="match status" value="1"/>
</dbReference>
<evidence type="ECO:0000256" key="2">
    <source>
        <dbReference type="ARBA" id="ARBA00023125"/>
    </source>
</evidence>
<keyword evidence="3" id="KW-0804">Transcription</keyword>
<protein>
    <submittedName>
        <fullName evidence="5">AraC family transcriptional regulator</fullName>
    </submittedName>
</protein>
<dbReference type="PROSITE" id="PS01124">
    <property type="entry name" value="HTH_ARAC_FAMILY_2"/>
    <property type="match status" value="1"/>
</dbReference>
<keyword evidence="2" id="KW-0238">DNA-binding</keyword>
<dbReference type="PRINTS" id="PR00032">
    <property type="entry name" value="HTHARAC"/>
</dbReference>
<sequence>MKLVEGFRNERMCVVPRPLVDEILARPVTRRLVVTDAGLFPEARNHERFRPSGSPETILLACTAGSGWVELGGVRTGVGSGSVVLIPGGVPHRYASSDSNPWTIWWCHLRGTDAAELVEATGATVERPVLPMHNIERCVALIDEIITALERDLLPARMIGASGIAWQLLTRIALDRALPERGDPLQRAMAYLSERLDSAVKVSELASMVGVSASHLGAMFRTATGGGVLAHHTALRMSRARQLLDTSSLGIAQIAHAVGYQDALYFSRQFHRTHGVSPSEYRAHRKG</sequence>
<dbReference type="AlphaFoldDB" id="A0AA41QTW1"/>
<keyword evidence="1" id="KW-0805">Transcription regulation</keyword>
<dbReference type="EMBL" id="JALGAR010000001">
    <property type="protein sequence ID" value="MCI4656908.1"/>
    <property type="molecule type" value="Genomic_DNA"/>
</dbReference>
<feature type="domain" description="HTH araC/xylS-type" evidence="4">
    <location>
        <begin position="186"/>
        <end position="284"/>
    </location>
</feature>
<dbReference type="Pfam" id="PF02311">
    <property type="entry name" value="AraC_binding"/>
    <property type="match status" value="1"/>
</dbReference>
<dbReference type="GO" id="GO:0043565">
    <property type="term" value="F:sequence-specific DNA binding"/>
    <property type="evidence" value="ECO:0007669"/>
    <property type="project" value="InterPro"/>
</dbReference>
<dbReference type="SMART" id="SM00342">
    <property type="entry name" value="HTH_ARAC"/>
    <property type="match status" value="1"/>
</dbReference>
<evidence type="ECO:0000313" key="5">
    <source>
        <dbReference type="EMBL" id="MCI4656908.1"/>
    </source>
</evidence>
<keyword evidence="6" id="KW-1185">Reference proteome</keyword>
<dbReference type="InterPro" id="IPR037923">
    <property type="entry name" value="HTH-like"/>
</dbReference>
<reference evidence="5" key="1">
    <citation type="submission" date="2022-03" db="EMBL/GenBank/DDBJ databases">
        <title>Cryobacterium sp. nov. strain ZS14-85, isolated from Antarctic soil.</title>
        <authorList>
            <person name="Li J."/>
            <person name="Niu G."/>
        </authorList>
    </citation>
    <scope>NUCLEOTIDE SEQUENCE</scope>
    <source>
        <strain evidence="5">ZS14-85</strain>
    </source>
</reference>